<name>A0A167W2N3_9HYPO</name>
<dbReference type="OrthoDB" id="4754366at2759"/>
<dbReference type="Proteomes" id="UP000078544">
    <property type="component" value="Unassembled WGS sequence"/>
</dbReference>
<keyword evidence="2" id="KW-1185">Reference proteome</keyword>
<evidence type="ECO:0000313" key="1">
    <source>
        <dbReference type="EMBL" id="KZZ88331.1"/>
    </source>
</evidence>
<proteinExistence type="predicted"/>
<gene>
    <name evidence="1" type="ORF">AAL_08094</name>
</gene>
<dbReference type="EMBL" id="AZGY01000030">
    <property type="protein sequence ID" value="KZZ88331.1"/>
    <property type="molecule type" value="Genomic_DNA"/>
</dbReference>
<protein>
    <submittedName>
        <fullName evidence="1">Uncharacterized protein</fullName>
    </submittedName>
</protein>
<sequence>MNLPQVPCARRSGEEVARERILSSFEPIWDSSIKTCKAHWDNLRPNRETGSQDLRTRFVGPYTPEIDAAWSEYDESRLMDAWAASSIKIAFEVISPENTELQKLWRASCRLMKCSPLAIISPRFGLIYDSPGRGQLWPPEFCEALRALVCHSSWRGNALSLSTFIQYAVVCRIDDRQPWHMAMNKSSCQDIEAMRSLAACIRQEHIHDVCTTYREFQVARGCHCSLDFDMLYHLGSLVPKPPPGRTQAS</sequence>
<reference evidence="1 2" key="1">
    <citation type="journal article" date="2016" name="Genome Biol. Evol.">
        <title>Divergent and convergent evolution of fungal pathogenicity.</title>
        <authorList>
            <person name="Shang Y."/>
            <person name="Xiao G."/>
            <person name="Zheng P."/>
            <person name="Cen K."/>
            <person name="Zhan S."/>
            <person name="Wang C."/>
        </authorList>
    </citation>
    <scope>NUCLEOTIDE SEQUENCE [LARGE SCALE GENOMIC DNA]</scope>
    <source>
        <strain evidence="1 2">RCEF 2490</strain>
    </source>
</reference>
<dbReference type="AlphaFoldDB" id="A0A167W2N3"/>
<comment type="caution">
    <text evidence="1">The sequence shown here is derived from an EMBL/GenBank/DDBJ whole genome shotgun (WGS) entry which is preliminary data.</text>
</comment>
<organism evidence="1 2">
    <name type="scientific">Moelleriella libera RCEF 2490</name>
    <dbReference type="NCBI Taxonomy" id="1081109"/>
    <lineage>
        <taxon>Eukaryota</taxon>
        <taxon>Fungi</taxon>
        <taxon>Dikarya</taxon>
        <taxon>Ascomycota</taxon>
        <taxon>Pezizomycotina</taxon>
        <taxon>Sordariomycetes</taxon>
        <taxon>Hypocreomycetidae</taxon>
        <taxon>Hypocreales</taxon>
        <taxon>Clavicipitaceae</taxon>
        <taxon>Moelleriella</taxon>
    </lineage>
</organism>
<accession>A0A167W2N3</accession>
<evidence type="ECO:0000313" key="2">
    <source>
        <dbReference type="Proteomes" id="UP000078544"/>
    </source>
</evidence>
<dbReference type="STRING" id="1081109.A0A167W2N3"/>